<dbReference type="RefSeq" id="WP_012675347.1">
    <property type="nucleotide sequence ID" value="NC_012440.1"/>
</dbReference>
<dbReference type="eggNOG" id="COG3271">
    <property type="taxonomic scope" value="Bacteria"/>
</dbReference>
<dbReference type="GO" id="GO:0006508">
    <property type="term" value="P:proteolysis"/>
    <property type="evidence" value="ECO:0007669"/>
    <property type="project" value="InterPro"/>
</dbReference>
<evidence type="ECO:0000313" key="2">
    <source>
        <dbReference type="EMBL" id="ACO03108.1"/>
    </source>
</evidence>
<organism evidence="2 3">
    <name type="scientific">Persephonella marina (strain DSM 14350 / EX-H1)</name>
    <dbReference type="NCBI Taxonomy" id="123214"/>
    <lineage>
        <taxon>Bacteria</taxon>
        <taxon>Pseudomonadati</taxon>
        <taxon>Aquificota</taxon>
        <taxon>Aquificia</taxon>
        <taxon>Aquificales</taxon>
        <taxon>Hydrogenothermaceae</taxon>
        <taxon>Persephonella</taxon>
    </lineage>
</organism>
<reference evidence="2 3" key="1">
    <citation type="journal article" date="2009" name="J. Bacteriol.">
        <title>Complete and draft genome sequences of six members of the Aquificales.</title>
        <authorList>
            <person name="Reysenbach A.L."/>
            <person name="Hamamura N."/>
            <person name="Podar M."/>
            <person name="Griffiths E."/>
            <person name="Ferreira S."/>
            <person name="Hochstein R."/>
            <person name="Heidelberg J."/>
            <person name="Johnson J."/>
            <person name="Mead D."/>
            <person name="Pohorille A."/>
            <person name="Sarmiento M."/>
            <person name="Schweighofer K."/>
            <person name="Seshadri R."/>
            <person name="Voytek M.A."/>
        </authorList>
    </citation>
    <scope>NUCLEOTIDE SEQUENCE [LARGE SCALE GENOMIC DNA]</scope>
    <source>
        <strain evidence="3">DSM 14350 / EX-H1</strain>
    </source>
</reference>
<sequence length="247" mass="28121">MTGGNFFKRIFVLLTFFILPVYGNPSNSLDTPDIKEKSKAKINLQIGTSFGRISIRPVVKPVSEIKRKNLIKQKLDFSCGSAAVATIFNFYLGEKVTEEQVINGLFAVGNVQKIIKRKGFSLLDIKKFAQAMGYKAAGYRTSLEGLVSLNRPAIVTLVIGKYKHFVVFKGVYKGRVFIADPSLGNTILSAEEFKKMWYKNIALVIYSEDTNKKFEITKEEKIWVDTHTLRQSMYNRLVQSFRNFNEF</sequence>
<dbReference type="AlphaFoldDB" id="C0QQ68"/>
<keyword evidence="3" id="KW-1185">Reference proteome</keyword>
<dbReference type="CDD" id="cd02423">
    <property type="entry name" value="Peptidase_C39G"/>
    <property type="match status" value="1"/>
</dbReference>
<dbReference type="KEGG" id="pmx:PERMA_1028"/>
<dbReference type="Pfam" id="PF03412">
    <property type="entry name" value="Peptidase_C39"/>
    <property type="match status" value="1"/>
</dbReference>
<evidence type="ECO:0000313" key="3">
    <source>
        <dbReference type="Proteomes" id="UP000001366"/>
    </source>
</evidence>
<dbReference type="PROSITE" id="PS50990">
    <property type="entry name" value="PEPTIDASE_C39"/>
    <property type="match status" value="1"/>
</dbReference>
<dbReference type="Gene3D" id="3.90.70.10">
    <property type="entry name" value="Cysteine proteinases"/>
    <property type="match status" value="1"/>
</dbReference>
<protein>
    <submittedName>
        <fullName evidence="2">Peptidase C39 bacteriocin processing</fullName>
    </submittedName>
</protein>
<dbReference type="STRING" id="123214.PERMA_1028"/>
<dbReference type="GO" id="GO:0005524">
    <property type="term" value="F:ATP binding"/>
    <property type="evidence" value="ECO:0007669"/>
    <property type="project" value="InterPro"/>
</dbReference>
<name>C0QQ68_PERMH</name>
<dbReference type="GO" id="GO:0016020">
    <property type="term" value="C:membrane"/>
    <property type="evidence" value="ECO:0007669"/>
    <property type="project" value="InterPro"/>
</dbReference>
<dbReference type="Proteomes" id="UP000001366">
    <property type="component" value="Chromosome"/>
</dbReference>
<evidence type="ECO:0000259" key="1">
    <source>
        <dbReference type="PROSITE" id="PS50990"/>
    </source>
</evidence>
<dbReference type="EMBL" id="CP001230">
    <property type="protein sequence ID" value="ACO03108.1"/>
    <property type="molecule type" value="Genomic_DNA"/>
</dbReference>
<dbReference type="InterPro" id="IPR005074">
    <property type="entry name" value="Peptidase_C39"/>
</dbReference>
<gene>
    <name evidence="2" type="ordered locus">PERMA_1028</name>
</gene>
<dbReference type="PaxDb" id="123214-PERMA_1028"/>
<feature type="domain" description="Peptidase C39" evidence="1">
    <location>
        <begin position="73"/>
        <end position="204"/>
    </location>
</feature>
<accession>C0QQ68</accession>
<dbReference type="OrthoDB" id="13401at2"/>
<dbReference type="GO" id="GO:0008233">
    <property type="term" value="F:peptidase activity"/>
    <property type="evidence" value="ECO:0007669"/>
    <property type="project" value="InterPro"/>
</dbReference>
<dbReference type="HOGENOM" id="CLU_077966_0_0_0"/>
<proteinExistence type="predicted"/>